<evidence type="ECO:0000256" key="6">
    <source>
        <dbReference type="ARBA" id="ARBA00023136"/>
    </source>
</evidence>
<keyword evidence="4 8" id="KW-1133">Transmembrane helix</keyword>
<keyword evidence="10" id="KW-1185">Reference proteome</keyword>
<dbReference type="PRINTS" id="PR00169">
    <property type="entry name" value="KCHANNEL"/>
</dbReference>
<keyword evidence="2" id="KW-0813">Transport</keyword>
<dbReference type="Proteomes" id="UP000053766">
    <property type="component" value="Unassembled WGS sequence"/>
</dbReference>
<evidence type="ECO:0000256" key="2">
    <source>
        <dbReference type="ARBA" id="ARBA00022448"/>
    </source>
</evidence>
<reference evidence="9 10" key="1">
    <citation type="submission" date="2013-11" db="EMBL/GenBank/DDBJ databases">
        <title>Draft genome of the bovine lungworm Dictyocaulus viviparus.</title>
        <authorList>
            <person name="Mitreva M."/>
        </authorList>
    </citation>
    <scope>NUCLEOTIDE SEQUENCE [LARGE SCALE GENOMIC DNA]</scope>
    <source>
        <strain evidence="9 10">HannoverDv2000</strain>
    </source>
</reference>
<gene>
    <name evidence="9" type="ORF">DICVIV_08479</name>
</gene>
<evidence type="ECO:0000256" key="7">
    <source>
        <dbReference type="ARBA" id="ARBA00023303"/>
    </source>
</evidence>
<evidence type="ECO:0000256" key="5">
    <source>
        <dbReference type="ARBA" id="ARBA00023065"/>
    </source>
</evidence>
<dbReference type="PANTHER" id="PTHR11537">
    <property type="entry name" value="VOLTAGE-GATED POTASSIUM CHANNEL"/>
    <property type="match status" value="1"/>
</dbReference>
<feature type="transmembrane region" description="Helical" evidence="8">
    <location>
        <begin position="64"/>
        <end position="82"/>
    </location>
</feature>
<proteinExistence type="predicted"/>
<dbReference type="GO" id="GO:0008076">
    <property type="term" value="C:voltage-gated potassium channel complex"/>
    <property type="evidence" value="ECO:0007669"/>
    <property type="project" value="InterPro"/>
</dbReference>
<dbReference type="PANTHER" id="PTHR11537:SF113">
    <property type="entry name" value="POTASSIUM VOLTAGE-GATED CHANNEL PROTEIN SHAKER"/>
    <property type="match status" value="1"/>
</dbReference>
<dbReference type="Gene3D" id="1.20.120.350">
    <property type="entry name" value="Voltage-gated potassium channels. Chain C"/>
    <property type="match status" value="1"/>
</dbReference>
<dbReference type="GO" id="GO:0001508">
    <property type="term" value="P:action potential"/>
    <property type="evidence" value="ECO:0007669"/>
    <property type="project" value="TreeGrafter"/>
</dbReference>
<keyword evidence="5" id="KW-0406">Ion transport</keyword>
<dbReference type="InterPro" id="IPR003972">
    <property type="entry name" value="K_chnl_volt-dep_Kv1"/>
</dbReference>
<dbReference type="PRINTS" id="PR01496">
    <property type="entry name" value="SHAKERCHANEL"/>
</dbReference>
<dbReference type="OrthoDB" id="5867741at2759"/>
<keyword evidence="7" id="KW-0407">Ion channel</keyword>
<comment type="subcellular location">
    <subcellularLocation>
        <location evidence="1">Membrane</location>
        <topology evidence="1">Multi-pass membrane protein</topology>
    </subcellularLocation>
</comment>
<dbReference type="InterPro" id="IPR028325">
    <property type="entry name" value="VG_K_chnl"/>
</dbReference>
<reference evidence="10" key="2">
    <citation type="journal article" date="2016" name="Sci. Rep.">
        <title>Dictyocaulus viviparus genome, variome and transcriptome elucidate lungworm biology and support future intervention.</title>
        <authorList>
            <person name="McNulty S.N."/>
            <person name="Strube C."/>
            <person name="Rosa B.A."/>
            <person name="Martin J.C."/>
            <person name="Tyagi R."/>
            <person name="Choi Y.J."/>
            <person name="Wang Q."/>
            <person name="Hallsworth Pepin K."/>
            <person name="Zhang X."/>
            <person name="Ozersky P."/>
            <person name="Wilson R.K."/>
            <person name="Sternberg P.W."/>
            <person name="Gasser R.B."/>
            <person name="Mitreva M."/>
        </authorList>
    </citation>
    <scope>NUCLEOTIDE SEQUENCE [LARGE SCALE GENOMIC DNA]</scope>
    <source>
        <strain evidence="10">HannoverDv2000</strain>
    </source>
</reference>
<evidence type="ECO:0000256" key="8">
    <source>
        <dbReference type="SAM" id="Phobius"/>
    </source>
</evidence>
<dbReference type="EMBL" id="KN716406">
    <property type="protein sequence ID" value="KJH45476.1"/>
    <property type="molecule type" value="Genomic_DNA"/>
</dbReference>
<evidence type="ECO:0000256" key="3">
    <source>
        <dbReference type="ARBA" id="ARBA00022692"/>
    </source>
</evidence>
<evidence type="ECO:0000256" key="1">
    <source>
        <dbReference type="ARBA" id="ARBA00004141"/>
    </source>
</evidence>
<organism evidence="9 10">
    <name type="scientific">Dictyocaulus viviparus</name>
    <name type="common">Bovine lungworm</name>
    <dbReference type="NCBI Taxonomy" id="29172"/>
    <lineage>
        <taxon>Eukaryota</taxon>
        <taxon>Metazoa</taxon>
        <taxon>Ecdysozoa</taxon>
        <taxon>Nematoda</taxon>
        <taxon>Chromadorea</taxon>
        <taxon>Rhabditida</taxon>
        <taxon>Rhabditina</taxon>
        <taxon>Rhabditomorpha</taxon>
        <taxon>Strongyloidea</taxon>
        <taxon>Metastrongylidae</taxon>
        <taxon>Dictyocaulus</taxon>
    </lineage>
</organism>
<feature type="transmembrane region" description="Helical" evidence="8">
    <location>
        <begin position="12"/>
        <end position="33"/>
    </location>
</feature>
<sequence length="88" mass="9910">MEYPDSSLAARIVAFISVAVITISIVSFCWETVPSMESVNDGASLSPLNLTIDKEEGRDLSNPFFWLELICIIWFTIAKKAIQESYYN</sequence>
<evidence type="ECO:0000313" key="10">
    <source>
        <dbReference type="Proteomes" id="UP000053766"/>
    </source>
</evidence>
<keyword evidence="3 8" id="KW-0812">Transmembrane</keyword>
<accession>A0A0D8XSW9</accession>
<dbReference type="InterPro" id="IPR027359">
    <property type="entry name" value="Volt_channel_dom_sf"/>
</dbReference>
<protein>
    <submittedName>
        <fullName evidence="9">Uncharacterized protein</fullName>
    </submittedName>
</protein>
<evidence type="ECO:0000256" key="4">
    <source>
        <dbReference type="ARBA" id="ARBA00022989"/>
    </source>
</evidence>
<dbReference type="AlphaFoldDB" id="A0A0D8XSW9"/>
<dbReference type="GO" id="GO:0005251">
    <property type="term" value="F:delayed rectifier potassium channel activity"/>
    <property type="evidence" value="ECO:0007669"/>
    <property type="project" value="TreeGrafter"/>
</dbReference>
<dbReference type="STRING" id="29172.A0A0D8XSW9"/>
<name>A0A0D8XSW9_DICVI</name>
<keyword evidence="6 8" id="KW-0472">Membrane</keyword>
<evidence type="ECO:0000313" key="9">
    <source>
        <dbReference type="EMBL" id="KJH45476.1"/>
    </source>
</evidence>